<gene>
    <name evidence="3" type="ORF">CLV78_10626</name>
</gene>
<evidence type="ECO:0000259" key="2">
    <source>
        <dbReference type="SMART" id="SM00822"/>
    </source>
</evidence>
<keyword evidence="4" id="KW-1185">Reference proteome</keyword>
<accession>A0A2T0RMQ9</accession>
<reference evidence="3 4" key="1">
    <citation type="submission" date="2018-03" db="EMBL/GenBank/DDBJ databases">
        <title>Genomic Encyclopedia of Archaeal and Bacterial Type Strains, Phase II (KMG-II): from individual species to whole genera.</title>
        <authorList>
            <person name="Goeker M."/>
        </authorList>
    </citation>
    <scope>NUCLEOTIDE SEQUENCE [LARGE SCALE GENOMIC DNA]</scope>
    <source>
        <strain evidence="3 4">DSM 29328</strain>
    </source>
</reference>
<comment type="similarity">
    <text evidence="1">Belongs to the short-chain dehydrogenases/reductases (SDR) family.</text>
</comment>
<dbReference type="FunFam" id="3.40.50.720:FF:000084">
    <property type="entry name" value="Short-chain dehydrogenase reductase"/>
    <property type="match status" value="1"/>
</dbReference>
<dbReference type="PRINTS" id="PR00081">
    <property type="entry name" value="GDHRDH"/>
</dbReference>
<feature type="domain" description="Ketoreductase" evidence="2">
    <location>
        <begin position="2"/>
        <end position="177"/>
    </location>
</feature>
<evidence type="ECO:0000256" key="1">
    <source>
        <dbReference type="ARBA" id="ARBA00006484"/>
    </source>
</evidence>
<dbReference type="PANTHER" id="PTHR42879">
    <property type="entry name" value="3-OXOACYL-(ACYL-CARRIER-PROTEIN) REDUCTASE"/>
    <property type="match status" value="1"/>
</dbReference>
<dbReference type="SUPFAM" id="SSF51735">
    <property type="entry name" value="NAD(P)-binding Rossmann-fold domains"/>
    <property type="match status" value="1"/>
</dbReference>
<comment type="caution">
    <text evidence="3">The sequence shown here is derived from an EMBL/GenBank/DDBJ whole genome shotgun (WGS) entry which is preliminary data.</text>
</comment>
<dbReference type="InterPro" id="IPR050259">
    <property type="entry name" value="SDR"/>
</dbReference>
<organism evidence="3 4">
    <name type="scientific">Aliiruegeria haliotis</name>
    <dbReference type="NCBI Taxonomy" id="1280846"/>
    <lineage>
        <taxon>Bacteria</taxon>
        <taxon>Pseudomonadati</taxon>
        <taxon>Pseudomonadota</taxon>
        <taxon>Alphaproteobacteria</taxon>
        <taxon>Rhodobacterales</taxon>
        <taxon>Roseobacteraceae</taxon>
        <taxon>Aliiruegeria</taxon>
    </lineage>
</organism>
<dbReference type="InterPro" id="IPR002347">
    <property type="entry name" value="SDR_fam"/>
</dbReference>
<dbReference type="EMBL" id="PVTD01000006">
    <property type="protein sequence ID" value="PRY22486.1"/>
    <property type="molecule type" value="Genomic_DNA"/>
</dbReference>
<dbReference type="InterPro" id="IPR036291">
    <property type="entry name" value="NAD(P)-bd_dom_sf"/>
</dbReference>
<protein>
    <submittedName>
        <fullName evidence="3">Gluconate 5-dehydrogenase</fullName>
    </submittedName>
</protein>
<dbReference type="Proteomes" id="UP000239480">
    <property type="component" value="Unassembled WGS sequence"/>
</dbReference>
<name>A0A2T0RMQ9_9RHOB</name>
<evidence type="ECO:0000313" key="4">
    <source>
        <dbReference type="Proteomes" id="UP000239480"/>
    </source>
</evidence>
<dbReference type="Gene3D" id="3.40.50.720">
    <property type="entry name" value="NAD(P)-binding Rossmann-like Domain"/>
    <property type="match status" value="1"/>
</dbReference>
<dbReference type="InterPro" id="IPR057326">
    <property type="entry name" value="KR_dom"/>
</dbReference>
<evidence type="ECO:0000313" key="3">
    <source>
        <dbReference type="EMBL" id="PRY22486.1"/>
    </source>
</evidence>
<dbReference type="PANTHER" id="PTHR42879:SF2">
    <property type="entry name" value="3-OXOACYL-[ACYL-CARRIER-PROTEIN] REDUCTASE FABG"/>
    <property type="match status" value="1"/>
</dbReference>
<dbReference type="SMART" id="SM00822">
    <property type="entry name" value="PKS_KR"/>
    <property type="match status" value="1"/>
</dbReference>
<dbReference type="Pfam" id="PF13561">
    <property type="entry name" value="adh_short_C2"/>
    <property type="match status" value="1"/>
</dbReference>
<proteinExistence type="inferred from homology"/>
<dbReference type="CDD" id="cd05233">
    <property type="entry name" value="SDR_c"/>
    <property type="match status" value="1"/>
</dbReference>
<dbReference type="AlphaFoldDB" id="A0A2T0RMQ9"/>
<dbReference type="PRINTS" id="PR00080">
    <property type="entry name" value="SDRFAMILY"/>
</dbReference>
<sequence>MTGGGTGIGLAIAQALANAGARVIIAGRRADVLDAALPHINGAAQAHALDLADLASLPARFAELTARVGTIDILVNNAGNTIKKPFEDSEMEDFDAVMDVYVRGAVELTRHFVRQAFGSTPASVVFSSSMTADIGQPLVLGYTTAKAVISGLVRGFSAELAGRNIRVNGVAPGWIDTALYRKATAGDVPRQQETLSRIPMARLGLAEEVGNTVAFLASPGASYITGQIVFVDGGGATGF</sequence>